<dbReference type="PANTHER" id="PTHR30069:SF40">
    <property type="entry name" value="TONB-DEPENDENT RECEPTOR NMB0964-RELATED"/>
    <property type="match status" value="1"/>
</dbReference>
<evidence type="ECO:0000256" key="2">
    <source>
        <dbReference type="ARBA" id="ARBA00022448"/>
    </source>
</evidence>
<dbReference type="SUPFAM" id="SSF49464">
    <property type="entry name" value="Carboxypeptidase regulatory domain-like"/>
    <property type="match status" value="1"/>
</dbReference>
<keyword evidence="3 8" id="KW-1134">Transmembrane beta strand</keyword>
<dbReference type="Gene3D" id="2.170.130.10">
    <property type="entry name" value="TonB-dependent receptor, plug domain"/>
    <property type="match status" value="1"/>
</dbReference>
<dbReference type="Pfam" id="PF07715">
    <property type="entry name" value="Plug"/>
    <property type="match status" value="1"/>
</dbReference>
<evidence type="ECO:0000259" key="11">
    <source>
        <dbReference type="Pfam" id="PF00593"/>
    </source>
</evidence>
<evidence type="ECO:0000259" key="12">
    <source>
        <dbReference type="Pfam" id="PF07715"/>
    </source>
</evidence>
<keyword evidence="5 9" id="KW-0798">TonB box</keyword>
<keyword evidence="14" id="KW-1185">Reference proteome</keyword>
<keyword evidence="4 8" id="KW-0812">Transmembrane</keyword>
<dbReference type="EMBL" id="JBHLXP010000001">
    <property type="protein sequence ID" value="MFC0048474.1"/>
    <property type="molecule type" value="Genomic_DNA"/>
</dbReference>
<dbReference type="Pfam" id="PF00593">
    <property type="entry name" value="TonB_dep_Rec_b-barrel"/>
    <property type="match status" value="1"/>
</dbReference>
<gene>
    <name evidence="13" type="ORF">ACFFJP_09245</name>
</gene>
<evidence type="ECO:0000256" key="4">
    <source>
        <dbReference type="ARBA" id="ARBA00022692"/>
    </source>
</evidence>
<proteinExistence type="inferred from homology"/>
<evidence type="ECO:0000256" key="3">
    <source>
        <dbReference type="ARBA" id="ARBA00022452"/>
    </source>
</evidence>
<keyword evidence="13" id="KW-0675">Receptor</keyword>
<feature type="chain" id="PRO_5046869873" evidence="10">
    <location>
        <begin position="24"/>
        <end position="782"/>
    </location>
</feature>
<evidence type="ECO:0000256" key="5">
    <source>
        <dbReference type="ARBA" id="ARBA00023077"/>
    </source>
</evidence>
<sequence length="782" mass="85469">MSFRLSPLQLALAITFFSASAQAADLMVKGKITADNGQPVKNAKVHVHGRQQYVYTNAAGEFQLHAASGAEIHIAAKGFNDQFVKVETPDLTVALSKGSIEHLRVSAAGLHHYDLDMAQPASVLTGEALTRRQEPTIGETLKFTPGVHSNYYGPVAAAPVIRGLDGPRVKVLSNGLDSADVSRVGPDHAISADAITTEQIEVLRGPATLLYGSGAIGGVVNLVDNRIPRQMRSPQTVIDTKYNSVANERTAALAHDGSQGEFAWHLDGYGRQTDNFDTPTFTNDEGETLDQIENSQLDNQGLNLGGSWVTQNGLVGLSYGRITSQYGIPGHHHHGEEEASAEEEHADEGVYADLTQNRYGLAAEWYAPVKGIETIALQSAYTDYQHAEVEGGVPGTRFENDSLENRLSIEHSDFQGWHGLVGVHQQQSDFAASGEEAFTPATDTHSNALFILEEKSFGDLQWQLGARLERVSHTPVNSELTMPHDEEEDEHEELLLTKYSATAASVSSGLVWQFVPGYQWSLQLSHSARAPGASELFANGLHIATQGYELGLGYELTDDGDIHFHPDSVEKEVANNIDLGFAKTKGDLTFSYNFFLNEVDDFIYQANTGLTMEQLHAHEAHEGEADDEHAHDDFNVYQYRQADARLYGAEFALTWRFAPAQQLEFFADSVRAELKSGGDLPRTPPMKAGVSYQYQGENWSGQFGLTHYAKQDKIAVDETVTAGYTLVDANVSYDFDLSAFDLTAYLKATNLTDKLGFVHSSFVKEDVPLPGRSLALGLTARF</sequence>
<comment type="subcellular location">
    <subcellularLocation>
        <location evidence="1 8">Cell outer membrane</location>
        <topology evidence="1 8">Multi-pass membrane protein</topology>
    </subcellularLocation>
</comment>
<reference evidence="13 14" key="1">
    <citation type="submission" date="2024-09" db="EMBL/GenBank/DDBJ databases">
        <authorList>
            <person name="Sun Q."/>
            <person name="Mori K."/>
        </authorList>
    </citation>
    <scope>NUCLEOTIDE SEQUENCE [LARGE SCALE GENOMIC DNA]</scope>
    <source>
        <strain evidence="13 14">KCTC 23315</strain>
    </source>
</reference>
<keyword evidence="2 8" id="KW-0813">Transport</keyword>
<dbReference type="Gene3D" id="2.40.170.20">
    <property type="entry name" value="TonB-dependent receptor, beta-barrel domain"/>
    <property type="match status" value="1"/>
</dbReference>
<evidence type="ECO:0000313" key="13">
    <source>
        <dbReference type="EMBL" id="MFC0048474.1"/>
    </source>
</evidence>
<evidence type="ECO:0000256" key="6">
    <source>
        <dbReference type="ARBA" id="ARBA00023136"/>
    </source>
</evidence>
<protein>
    <submittedName>
        <fullName evidence="13">TonB-dependent receptor domain-containing protein</fullName>
    </submittedName>
</protein>
<feature type="signal peptide" evidence="10">
    <location>
        <begin position="1"/>
        <end position="23"/>
    </location>
</feature>
<comment type="similarity">
    <text evidence="8 9">Belongs to the TonB-dependent receptor family.</text>
</comment>
<dbReference type="InterPro" id="IPR008969">
    <property type="entry name" value="CarboxyPept-like_regulatory"/>
</dbReference>
<evidence type="ECO:0000256" key="9">
    <source>
        <dbReference type="RuleBase" id="RU003357"/>
    </source>
</evidence>
<feature type="domain" description="TonB-dependent receptor plug" evidence="12">
    <location>
        <begin position="116"/>
        <end position="219"/>
    </location>
</feature>
<name>A0ABV6BDL3_9GAMM</name>
<comment type="caution">
    <text evidence="13">The sequence shown here is derived from an EMBL/GenBank/DDBJ whole genome shotgun (WGS) entry which is preliminary data.</text>
</comment>
<dbReference type="Gene3D" id="2.60.40.1120">
    <property type="entry name" value="Carboxypeptidase-like, regulatory domain"/>
    <property type="match status" value="1"/>
</dbReference>
<dbReference type="InterPro" id="IPR037066">
    <property type="entry name" value="Plug_dom_sf"/>
</dbReference>
<evidence type="ECO:0000256" key="8">
    <source>
        <dbReference type="PROSITE-ProRule" id="PRU01360"/>
    </source>
</evidence>
<dbReference type="RefSeq" id="WP_377242698.1">
    <property type="nucleotide sequence ID" value="NZ_JBHLXP010000001.1"/>
</dbReference>
<feature type="domain" description="TonB-dependent receptor-like beta-barrel" evidence="11">
    <location>
        <begin position="261"/>
        <end position="751"/>
    </location>
</feature>
<organism evidence="13 14">
    <name type="scientific">Rheinheimera tilapiae</name>
    <dbReference type="NCBI Taxonomy" id="875043"/>
    <lineage>
        <taxon>Bacteria</taxon>
        <taxon>Pseudomonadati</taxon>
        <taxon>Pseudomonadota</taxon>
        <taxon>Gammaproteobacteria</taxon>
        <taxon>Chromatiales</taxon>
        <taxon>Chromatiaceae</taxon>
        <taxon>Rheinheimera</taxon>
    </lineage>
</organism>
<evidence type="ECO:0000256" key="7">
    <source>
        <dbReference type="ARBA" id="ARBA00023237"/>
    </source>
</evidence>
<dbReference type="InterPro" id="IPR039426">
    <property type="entry name" value="TonB-dep_rcpt-like"/>
</dbReference>
<accession>A0ABV6BDL3</accession>
<evidence type="ECO:0000313" key="14">
    <source>
        <dbReference type="Proteomes" id="UP001589813"/>
    </source>
</evidence>
<dbReference type="Proteomes" id="UP001589813">
    <property type="component" value="Unassembled WGS sequence"/>
</dbReference>
<keyword evidence="6 8" id="KW-0472">Membrane</keyword>
<dbReference type="PROSITE" id="PS52016">
    <property type="entry name" value="TONB_DEPENDENT_REC_3"/>
    <property type="match status" value="1"/>
</dbReference>
<dbReference type="PANTHER" id="PTHR30069">
    <property type="entry name" value="TONB-DEPENDENT OUTER MEMBRANE RECEPTOR"/>
    <property type="match status" value="1"/>
</dbReference>
<evidence type="ECO:0000256" key="10">
    <source>
        <dbReference type="SAM" id="SignalP"/>
    </source>
</evidence>
<dbReference type="InterPro" id="IPR000531">
    <property type="entry name" value="Beta-barrel_TonB"/>
</dbReference>
<keyword evidence="10" id="KW-0732">Signal</keyword>
<keyword evidence="7 8" id="KW-0998">Cell outer membrane</keyword>
<dbReference type="InterPro" id="IPR012910">
    <property type="entry name" value="Plug_dom"/>
</dbReference>
<evidence type="ECO:0000256" key="1">
    <source>
        <dbReference type="ARBA" id="ARBA00004571"/>
    </source>
</evidence>
<dbReference type="InterPro" id="IPR036942">
    <property type="entry name" value="Beta-barrel_TonB_sf"/>
</dbReference>
<dbReference type="SUPFAM" id="SSF56935">
    <property type="entry name" value="Porins"/>
    <property type="match status" value="1"/>
</dbReference>